<accession>A0A1F5YSM6</accession>
<comment type="caution">
    <text evidence="3">The sequence shown here is derived from an EMBL/GenBank/DDBJ whole genome shotgun (WGS) entry which is preliminary data.</text>
</comment>
<dbReference type="EMBL" id="MFJA01000039">
    <property type="protein sequence ID" value="OGG03104.1"/>
    <property type="molecule type" value="Genomic_DNA"/>
</dbReference>
<dbReference type="Proteomes" id="UP000176665">
    <property type="component" value="Unassembled WGS sequence"/>
</dbReference>
<evidence type="ECO:0000259" key="2">
    <source>
        <dbReference type="Pfam" id="PF18893"/>
    </source>
</evidence>
<proteinExistence type="predicted"/>
<evidence type="ECO:0000313" key="4">
    <source>
        <dbReference type="Proteomes" id="UP000176665"/>
    </source>
</evidence>
<dbReference type="AlphaFoldDB" id="A0A1F5YSM6"/>
<keyword evidence="1" id="KW-0812">Transmembrane</keyword>
<name>A0A1F5YSM6_9BACT</name>
<evidence type="ECO:0000256" key="1">
    <source>
        <dbReference type="SAM" id="Phobius"/>
    </source>
</evidence>
<organism evidence="3 4">
    <name type="scientific">Candidatus Gottesmanbacteria bacterium RBG_16_37_8</name>
    <dbReference type="NCBI Taxonomy" id="1798371"/>
    <lineage>
        <taxon>Bacteria</taxon>
        <taxon>Candidatus Gottesmaniibacteriota</taxon>
    </lineage>
</organism>
<gene>
    <name evidence="3" type="ORF">A2W14_04510</name>
</gene>
<feature type="domain" description="DUF5652" evidence="2">
    <location>
        <begin position="7"/>
        <end position="60"/>
    </location>
</feature>
<protein>
    <recommendedName>
        <fullName evidence="2">DUF5652 domain-containing protein</fullName>
    </recommendedName>
</protein>
<reference evidence="3 4" key="1">
    <citation type="journal article" date="2016" name="Nat. Commun.">
        <title>Thousands of microbial genomes shed light on interconnected biogeochemical processes in an aquifer system.</title>
        <authorList>
            <person name="Anantharaman K."/>
            <person name="Brown C.T."/>
            <person name="Hug L.A."/>
            <person name="Sharon I."/>
            <person name="Castelle C.J."/>
            <person name="Probst A.J."/>
            <person name="Thomas B.C."/>
            <person name="Singh A."/>
            <person name="Wilkins M.J."/>
            <person name="Karaoz U."/>
            <person name="Brodie E.L."/>
            <person name="Williams K.H."/>
            <person name="Hubbard S.S."/>
            <person name="Banfield J.F."/>
        </authorList>
    </citation>
    <scope>NUCLEOTIDE SEQUENCE [LARGE SCALE GENOMIC DNA]</scope>
</reference>
<sequence>MSGLQQAPGWVYPLIIIDLVMKGYGLWRSAKNDQKYWFMAILVINSAGILPLIYFLFFQKGIKIGSKNWLKQAVSGSNK</sequence>
<keyword evidence="1" id="KW-1133">Transmembrane helix</keyword>
<keyword evidence="1" id="KW-0472">Membrane</keyword>
<feature type="transmembrane region" description="Helical" evidence="1">
    <location>
        <begin position="36"/>
        <end position="57"/>
    </location>
</feature>
<dbReference type="Pfam" id="PF18893">
    <property type="entry name" value="DUF5652"/>
    <property type="match status" value="1"/>
</dbReference>
<evidence type="ECO:0000313" key="3">
    <source>
        <dbReference type="EMBL" id="OGG03104.1"/>
    </source>
</evidence>
<dbReference type="InterPro" id="IPR043712">
    <property type="entry name" value="DUF5652"/>
</dbReference>